<dbReference type="Gene3D" id="1.20.58.2190">
    <property type="match status" value="1"/>
</dbReference>
<feature type="domain" description="PUB" evidence="2">
    <location>
        <begin position="27"/>
        <end position="94"/>
    </location>
</feature>
<gene>
    <name evidence="3" type="ORF">WJX75_003968</name>
</gene>
<dbReference type="CDD" id="cd09212">
    <property type="entry name" value="PUB"/>
    <property type="match status" value="1"/>
</dbReference>
<protein>
    <recommendedName>
        <fullName evidence="2">PUB domain-containing protein</fullName>
    </recommendedName>
</protein>
<dbReference type="InterPro" id="IPR036339">
    <property type="entry name" value="PUB-like_dom_sf"/>
</dbReference>
<evidence type="ECO:0000313" key="3">
    <source>
        <dbReference type="EMBL" id="KAK9916550.1"/>
    </source>
</evidence>
<reference evidence="3 4" key="1">
    <citation type="journal article" date="2024" name="Nat. Commun.">
        <title>Phylogenomics reveals the evolutionary origins of lichenization in chlorophyte algae.</title>
        <authorList>
            <person name="Puginier C."/>
            <person name="Libourel C."/>
            <person name="Otte J."/>
            <person name="Skaloud P."/>
            <person name="Haon M."/>
            <person name="Grisel S."/>
            <person name="Petersen M."/>
            <person name="Berrin J.G."/>
            <person name="Delaux P.M."/>
            <person name="Dal Grande F."/>
            <person name="Keller J."/>
        </authorList>
    </citation>
    <scope>NUCLEOTIDE SEQUENCE [LARGE SCALE GENOMIC DNA]</scope>
    <source>
        <strain evidence="3 4">SAG 216-7</strain>
    </source>
</reference>
<accession>A0ABR2YXQ6</accession>
<dbReference type="InterPro" id="IPR018997">
    <property type="entry name" value="PUB_domain"/>
</dbReference>
<name>A0ABR2YXQ6_9CHLO</name>
<dbReference type="EMBL" id="JALJOT010000003">
    <property type="protein sequence ID" value="KAK9916550.1"/>
    <property type="molecule type" value="Genomic_DNA"/>
</dbReference>
<organism evidence="3 4">
    <name type="scientific">Coccomyxa subellipsoidea</name>
    <dbReference type="NCBI Taxonomy" id="248742"/>
    <lineage>
        <taxon>Eukaryota</taxon>
        <taxon>Viridiplantae</taxon>
        <taxon>Chlorophyta</taxon>
        <taxon>core chlorophytes</taxon>
        <taxon>Trebouxiophyceae</taxon>
        <taxon>Trebouxiophyceae incertae sedis</taxon>
        <taxon>Coccomyxaceae</taxon>
        <taxon>Coccomyxa</taxon>
    </lineage>
</organism>
<dbReference type="PANTHER" id="PTHR47694">
    <property type="entry name" value="PLANT UBX DOMAIN-CONTAINING PROTEIN 2"/>
    <property type="match status" value="1"/>
</dbReference>
<feature type="compositionally biased region" description="Polar residues" evidence="1">
    <location>
        <begin position="160"/>
        <end position="171"/>
    </location>
</feature>
<dbReference type="SUPFAM" id="SSF143503">
    <property type="entry name" value="PUG domain-like"/>
    <property type="match status" value="1"/>
</dbReference>
<comment type="caution">
    <text evidence="3">The sequence shown here is derived from an EMBL/GenBank/DDBJ whole genome shotgun (WGS) entry which is preliminary data.</text>
</comment>
<dbReference type="SMART" id="SM00580">
    <property type="entry name" value="PUG"/>
    <property type="match status" value="1"/>
</dbReference>
<evidence type="ECO:0000259" key="2">
    <source>
        <dbReference type="Pfam" id="PF09409"/>
    </source>
</evidence>
<keyword evidence="4" id="KW-1185">Reference proteome</keyword>
<evidence type="ECO:0000313" key="4">
    <source>
        <dbReference type="Proteomes" id="UP001491310"/>
    </source>
</evidence>
<dbReference type="PANTHER" id="PTHR47694:SF1">
    <property type="entry name" value="PLANT UBX DOMAIN-CONTAINING PROTEIN 2"/>
    <property type="match status" value="1"/>
</dbReference>
<dbReference type="Pfam" id="PF09409">
    <property type="entry name" value="PUB"/>
    <property type="match status" value="1"/>
</dbReference>
<sequence>MGYAGYTAAKLPPPPPSAVQAALWAVQSQDTLTVIEKLTKNVAVNPTEEKYKRVRLTNDKIKAALVDVPGAVEALLSLGWARDEEEEALFVPKGRYFSMNEVRLIDEARDRLRKRERDAARTKPSRKPTNEATAQIRAQMEADRRERAAQGPVTKGSVAQKLNSGTATMTTPKDIGCTDC</sequence>
<evidence type="ECO:0000256" key="1">
    <source>
        <dbReference type="SAM" id="MobiDB-lite"/>
    </source>
</evidence>
<proteinExistence type="predicted"/>
<feature type="region of interest" description="Disordered" evidence="1">
    <location>
        <begin position="114"/>
        <end position="180"/>
    </location>
</feature>
<dbReference type="Proteomes" id="UP001491310">
    <property type="component" value="Unassembled WGS sequence"/>
</dbReference>